<dbReference type="Proteomes" id="UP000552864">
    <property type="component" value="Unassembled WGS sequence"/>
</dbReference>
<name>A0A847SWX1_9BACT</name>
<accession>A0A847SWX1</accession>
<feature type="domain" description="HEPN" evidence="1">
    <location>
        <begin position="242"/>
        <end position="361"/>
    </location>
</feature>
<dbReference type="PROSITE" id="PS50910">
    <property type="entry name" value="HEPN"/>
    <property type="match status" value="1"/>
</dbReference>
<evidence type="ECO:0000313" key="2">
    <source>
        <dbReference type="EMBL" id="NLR82899.1"/>
    </source>
</evidence>
<dbReference type="SUPFAM" id="SSF81593">
    <property type="entry name" value="Nucleotidyltransferase substrate binding subunit/domain"/>
    <property type="match status" value="1"/>
</dbReference>
<comment type="caution">
    <text evidence="2">The sequence shown here is derived from an EMBL/GenBank/DDBJ whole genome shotgun (WGS) entry which is preliminary data.</text>
</comment>
<gene>
    <name evidence="2" type="ORF">HGH91_30065</name>
</gene>
<dbReference type="InterPro" id="IPR007842">
    <property type="entry name" value="HEPN_dom"/>
</dbReference>
<evidence type="ECO:0000259" key="1">
    <source>
        <dbReference type="PROSITE" id="PS50910"/>
    </source>
</evidence>
<reference evidence="2 3" key="1">
    <citation type="submission" date="2020-04" db="EMBL/GenBank/DDBJ databases">
        <authorList>
            <person name="Yin C."/>
        </authorList>
    </citation>
    <scope>NUCLEOTIDE SEQUENCE [LARGE SCALE GENOMIC DNA]</scope>
    <source>
        <strain evidence="2 3">Ak56</strain>
    </source>
</reference>
<keyword evidence="3" id="KW-1185">Reference proteome</keyword>
<sequence>MKTSMMDAPALYDLFFPPPHMGPQQKPKLIIRSFFNRYTLLETRSILWKLLQKVVADQTEDNNNGVLGAFTEQFGYMLAAAYVAAGSPVNKSTTVVADDPAGIGANLSAEVAKTPKLKLVLDIICTIAEPEKVFLIEADNLNSQGSGVFDLFVLLPPAATRSLQDYANLIDAACKSICPVIISVHRTSIVYSMIREGHIFFSAVCRPEYLIYDRNQTALPVNGNYELKKIKHKARGVFIKRFSKANGFLEGARLFCHTNQKELAAFMMHQAVEQAIMALVYSLTGTNLVSHNLKRLLQFSGRCTHQLENIFQLDIPEEKELFDLLVKAYTSTRYYDYIITDLQLYQLEKRVTAFLVTVEQSFYEGLNQVGQKHKKTINQNT</sequence>
<evidence type="ECO:0000313" key="3">
    <source>
        <dbReference type="Proteomes" id="UP000552864"/>
    </source>
</evidence>
<dbReference type="SMART" id="SM00748">
    <property type="entry name" value="HEPN"/>
    <property type="match status" value="1"/>
</dbReference>
<dbReference type="Gene3D" id="1.20.120.330">
    <property type="entry name" value="Nucleotidyltransferases domain 2"/>
    <property type="match status" value="1"/>
</dbReference>
<proteinExistence type="predicted"/>
<organism evidence="2 3">
    <name type="scientific">Chitinophaga eiseniae</name>
    <dbReference type="NCBI Taxonomy" id="634771"/>
    <lineage>
        <taxon>Bacteria</taxon>
        <taxon>Pseudomonadati</taxon>
        <taxon>Bacteroidota</taxon>
        <taxon>Chitinophagia</taxon>
        <taxon>Chitinophagales</taxon>
        <taxon>Chitinophagaceae</taxon>
        <taxon>Chitinophaga</taxon>
    </lineage>
</organism>
<dbReference type="RefSeq" id="WP_168742945.1">
    <property type="nucleotide sequence ID" value="NZ_JABAHZ010000014.1"/>
</dbReference>
<dbReference type="AlphaFoldDB" id="A0A847SWX1"/>
<protein>
    <submittedName>
        <fullName evidence="2">HEPN domain-containing protein</fullName>
    </submittedName>
</protein>
<dbReference type="Pfam" id="PF05168">
    <property type="entry name" value="HEPN"/>
    <property type="match status" value="1"/>
</dbReference>
<dbReference type="EMBL" id="JABAHZ010000014">
    <property type="protein sequence ID" value="NLR82899.1"/>
    <property type="molecule type" value="Genomic_DNA"/>
</dbReference>